<dbReference type="InterPro" id="IPR037914">
    <property type="entry name" value="SpoVT-AbrB_sf"/>
</dbReference>
<dbReference type="InterPro" id="IPR007159">
    <property type="entry name" value="SpoVT-AbrB_dom"/>
</dbReference>
<comment type="caution">
    <text evidence="3">The sequence shown here is derived from an EMBL/GenBank/DDBJ whole genome shotgun (WGS) entry which is preliminary data.</text>
</comment>
<dbReference type="SMART" id="SM00966">
    <property type="entry name" value="SpoVT_AbrB"/>
    <property type="match status" value="1"/>
</dbReference>
<evidence type="ECO:0000259" key="2">
    <source>
        <dbReference type="PROSITE" id="PS51740"/>
    </source>
</evidence>
<proteinExistence type="predicted"/>
<reference evidence="3 4" key="1">
    <citation type="journal article" date="2016" name="Nat. Commun.">
        <title>Thousands of microbial genomes shed light on interconnected biogeochemical processes in an aquifer system.</title>
        <authorList>
            <person name="Anantharaman K."/>
            <person name="Brown C.T."/>
            <person name="Hug L.A."/>
            <person name="Sharon I."/>
            <person name="Castelle C.J."/>
            <person name="Probst A.J."/>
            <person name="Thomas B.C."/>
            <person name="Singh A."/>
            <person name="Wilkins M.J."/>
            <person name="Karaoz U."/>
            <person name="Brodie E.L."/>
            <person name="Williams K.H."/>
            <person name="Hubbard S.S."/>
            <person name="Banfield J.F."/>
        </authorList>
    </citation>
    <scope>NUCLEOTIDE SEQUENCE [LARGE SCALE GENOMIC DNA]</scope>
</reference>
<organism evidence="3 4">
    <name type="scientific">Candidatus Chisholmbacteria bacterium RIFCSPHIGHO2_01_FULL_48_12</name>
    <dbReference type="NCBI Taxonomy" id="1797589"/>
    <lineage>
        <taxon>Bacteria</taxon>
        <taxon>Candidatus Chisholmiibacteriota</taxon>
    </lineage>
</organism>
<dbReference type="Gene3D" id="2.10.260.10">
    <property type="match status" value="1"/>
</dbReference>
<name>A0A1G1VPI7_9BACT</name>
<protein>
    <recommendedName>
        <fullName evidence="2">SpoVT-AbrB domain-containing protein</fullName>
    </recommendedName>
</protein>
<sequence>MDQSQIIKILPKGLITIPKRFRQSLGLEENGLARVKQNAGRLIVEPVRTLPYPVRSYTDAEIDEFLELDNKESQELKKKGLL</sequence>
<dbReference type="STRING" id="1797589.A2784_01460"/>
<evidence type="ECO:0000313" key="4">
    <source>
        <dbReference type="Proteomes" id="UP000177324"/>
    </source>
</evidence>
<gene>
    <name evidence="3" type="ORF">A2784_01460</name>
</gene>
<dbReference type="Proteomes" id="UP000177324">
    <property type="component" value="Unassembled WGS sequence"/>
</dbReference>
<dbReference type="PROSITE" id="PS51740">
    <property type="entry name" value="SPOVT_ABRB"/>
    <property type="match status" value="1"/>
</dbReference>
<dbReference type="SUPFAM" id="SSF89447">
    <property type="entry name" value="AbrB/MazE/MraZ-like"/>
    <property type="match status" value="1"/>
</dbReference>
<accession>A0A1G1VPI7</accession>
<keyword evidence="1" id="KW-0238">DNA-binding</keyword>
<evidence type="ECO:0000256" key="1">
    <source>
        <dbReference type="PROSITE-ProRule" id="PRU01076"/>
    </source>
</evidence>
<dbReference type="GO" id="GO:0003677">
    <property type="term" value="F:DNA binding"/>
    <property type="evidence" value="ECO:0007669"/>
    <property type="project" value="UniProtKB-UniRule"/>
</dbReference>
<feature type="domain" description="SpoVT-AbrB" evidence="2">
    <location>
        <begin position="4"/>
        <end position="49"/>
    </location>
</feature>
<evidence type="ECO:0000313" key="3">
    <source>
        <dbReference type="EMBL" id="OGY17306.1"/>
    </source>
</evidence>
<dbReference type="AlphaFoldDB" id="A0A1G1VPI7"/>
<dbReference type="EMBL" id="MHCH01000029">
    <property type="protein sequence ID" value="OGY17306.1"/>
    <property type="molecule type" value="Genomic_DNA"/>
</dbReference>